<evidence type="ECO:0000313" key="1">
    <source>
        <dbReference type="EMBL" id="SHL52639.1"/>
    </source>
</evidence>
<dbReference type="Proteomes" id="UP000184191">
    <property type="component" value="Unassembled WGS sequence"/>
</dbReference>
<dbReference type="InterPro" id="IPR008318">
    <property type="entry name" value="UCP030820"/>
</dbReference>
<name>A0A1M7BDF7_9RHOB</name>
<organism evidence="1 2">
    <name type="scientific">Roseovarius marisflavi</name>
    <dbReference type="NCBI Taxonomy" id="1054996"/>
    <lineage>
        <taxon>Bacteria</taxon>
        <taxon>Pseudomonadati</taxon>
        <taxon>Pseudomonadota</taxon>
        <taxon>Alphaproteobacteria</taxon>
        <taxon>Rhodobacterales</taxon>
        <taxon>Roseobacteraceae</taxon>
        <taxon>Roseovarius</taxon>
    </lineage>
</organism>
<proteinExistence type="predicted"/>
<dbReference type="EMBL" id="FRBN01000017">
    <property type="protein sequence ID" value="SHL52639.1"/>
    <property type="molecule type" value="Genomic_DNA"/>
</dbReference>
<dbReference type="AlphaFoldDB" id="A0A1M7BDF7"/>
<sequence>MTVIVSDTGFAPEDFNAPITPLAEAESATTALDLAVDTTPAELADRLDGVTMIRVDFPSSADGRGFSIARQLRLMGYDGRLRARGHVIADQYAMARRSGFDEVEISEALAKRQPEEQWIFRANWQAHDYQARLRG</sequence>
<gene>
    <name evidence="1" type="ORF">SAMN05444414_11759</name>
</gene>
<dbReference type="OrthoDB" id="9800421at2"/>
<protein>
    <recommendedName>
        <fullName evidence="3">DUF934 domain-containing protein</fullName>
    </recommendedName>
</protein>
<dbReference type="RefSeq" id="WP_073199076.1">
    <property type="nucleotide sequence ID" value="NZ_FRBN01000017.1"/>
</dbReference>
<dbReference type="Pfam" id="PF06073">
    <property type="entry name" value="DUF934"/>
    <property type="match status" value="1"/>
</dbReference>
<evidence type="ECO:0008006" key="3">
    <source>
        <dbReference type="Google" id="ProtNLM"/>
    </source>
</evidence>
<evidence type="ECO:0000313" key="2">
    <source>
        <dbReference type="Proteomes" id="UP000184191"/>
    </source>
</evidence>
<keyword evidence="2" id="KW-1185">Reference proteome</keyword>
<accession>A0A1M7BDF7</accession>
<dbReference type="STRING" id="1054996.SAMN05444414_11759"/>
<reference evidence="2" key="1">
    <citation type="submission" date="2016-11" db="EMBL/GenBank/DDBJ databases">
        <authorList>
            <person name="Varghese N."/>
            <person name="Submissions S."/>
        </authorList>
    </citation>
    <scope>NUCLEOTIDE SEQUENCE [LARGE SCALE GENOMIC DNA]</scope>
    <source>
        <strain evidence="2">DSM 29327</strain>
    </source>
</reference>